<dbReference type="EMBL" id="OW150024">
    <property type="protein sequence ID" value="CAH2031735.1"/>
    <property type="molecule type" value="Genomic_DNA"/>
</dbReference>
<proteinExistence type="predicted"/>
<evidence type="ECO:0000259" key="4">
    <source>
        <dbReference type="Pfam" id="PF13600"/>
    </source>
</evidence>
<keyword evidence="3" id="KW-0732">Signal</keyword>
<dbReference type="Pfam" id="PF13600">
    <property type="entry name" value="DUF4140"/>
    <property type="match status" value="1"/>
</dbReference>
<feature type="region of interest" description="Disordered" evidence="2">
    <location>
        <begin position="113"/>
        <end position="133"/>
    </location>
</feature>
<sequence length="323" mass="34911">MNVRHLLIVLTYFVMTSTAMAAPREITVYSDGILIEQEVTVRKGGTEFSLPAPIRENSLRVKPLDGGSIGRVELVPFRLPEKQQKELDSLTEQKSRLEDRLKALDTREEIFAAAAKSQSSKTPRKTKTNPDPLAAVRQGTDFAIAQLEAVNTSRRRTIQELKRVEARLAAVQKAVTGGPTVRITAPAPRIRIAAVLAEGAWTPSYDIRLQGDGFALLTLLARLPVLPEGYAVRVVNASLGGSRQEQALPVTAAGPVRLAQWRLPVEQERTVNAPLPSCQFLIRNNSGTPLAAGEAALYVAGEYLGTVLLPALAGDATAKISLP</sequence>
<keyword evidence="6" id="KW-1185">Reference proteome</keyword>
<dbReference type="Proteomes" id="UP001295463">
    <property type="component" value="Chromosome"/>
</dbReference>
<evidence type="ECO:0000256" key="3">
    <source>
        <dbReference type="SAM" id="SignalP"/>
    </source>
</evidence>
<name>A0ABM9D933_9BACT</name>
<evidence type="ECO:0000256" key="2">
    <source>
        <dbReference type="SAM" id="MobiDB-lite"/>
    </source>
</evidence>
<keyword evidence="1" id="KW-0175">Coiled coil</keyword>
<accession>A0ABM9D933</accession>
<reference evidence="5 6" key="1">
    <citation type="submission" date="2022-03" db="EMBL/GenBank/DDBJ databases">
        <authorList>
            <person name="Koch H."/>
        </authorList>
    </citation>
    <scope>NUCLEOTIDE SEQUENCE [LARGE SCALE GENOMIC DNA]</scope>
    <source>
        <strain evidence="5 6">G1</strain>
    </source>
</reference>
<gene>
    <name evidence="5" type="ORF">GEAMG1_1903</name>
</gene>
<evidence type="ECO:0000256" key="1">
    <source>
        <dbReference type="SAM" id="Coils"/>
    </source>
</evidence>
<feature type="signal peptide" evidence="3">
    <location>
        <begin position="1"/>
        <end position="21"/>
    </location>
</feature>
<organism evidence="5 6">
    <name type="scientific">Trichlorobacter ammonificans</name>
    <dbReference type="NCBI Taxonomy" id="2916410"/>
    <lineage>
        <taxon>Bacteria</taxon>
        <taxon>Pseudomonadati</taxon>
        <taxon>Thermodesulfobacteriota</taxon>
        <taxon>Desulfuromonadia</taxon>
        <taxon>Geobacterales</taxon>
        <taxon>Geobacteraceae</taxon>
        <taxon>Trichlorobacter</taxon>
    </lineage>
</organism>
<protein>
    <recommendedName>
        <fullName evidence="4">DUF4140 domain-containing protein</fullName>
    </recommendedName>
</protein>
<evidence type="ECO:0000313" key="6">
    <source>
        <dbReference type="Proteomes" id="UP001295463"/>
    </source>
</evidence>
<feature type="coiled-coil region" evidence="1">
    <location>
        <begin position="80"/>
        <end position="107"/>
    </location>
</feature>
<dbReference type="InterPro" id="IPR025554">
    <property type="entry name" value="DUF4140"/>
</dbReference>
<feature type="coiled-coil region" evidence="1">
    <location>
        <begin position="147"/>
        <end position="174"/>
    </location>
</feature>
<dbReference type="RefSeq" id="WP_305732538.1">
    <property type="nucleotide sequence ID" value="NZ_OW150024.1"/>
</dbReference>
<feature type="domain" description="DUF4140" evidence="4">
    <location>
        <begin position="26"/>
        <end position="113"/>
    </location>
</feature>
<evidence type="ECO:0000313" key="5">
    <source>
        <dbReference type="EMBL" id="CAH2031735.1"/>
    </source>
</evidence>
<feature type="chain" id="PRO_5046884205" description="DUF4140 domain-containing protein" evidence="3">
    <location>
        <begin position="22"/>
        <end position="323"/>
    </location>
</feature>